<evidence type="ECO:0000313" key="6">
    <source>
        <dbReference type="EMBL" id="KAF7724207.1"/>
    </source>
</evidence>
<organism evidence="6 7">
    <name type="scientific">Apophysomyces ossiformis</name>
    <dbReference type="NCBI Taxonomy" id="679940"/>
    <lineage>
        <taxon>Eukaryota</taxon>
        <taxon>Fungi</taxon>
        <taxon>Fungi incertae sedis</taxon>
        <taxon>Mucoromycota</taxon>
        <taxon>Mucoromycotina</taxon>
        <taxon>Mucoromycetes</taxon>
        <taxon>Mucorales</taxon>
        <taxon>Mucorineae</taxon>
        <taxon>Mucoraceae</taxon>
        <taxon>Apophysomyces</taxon>
    </lineage>
</organism>
<evidence type="ECO:0000313" key="7">
    <source>
        <dbReference type="Proteomes" id="UP000605846"/>
    </source>
</evidence>
<dbReference type="GO" id="GO:0000122">
    <property type="term" value="P:negative regulation of transcription by RNA polymerase II"/>
    <property type="evidence" value="ECO:0007669"/>
    <property type="project" value="TreeGrafter"/>
</dbReference>
<dbReference type="GO" id="GO:0001228">
    <property type="term" value="F:DNA-binding transcription activator activity, RNA polymerase II-specific"/>
    <property type="evidence" value="ECO:0007669"/>
    <property type="project" value="TreeGrafter"/>
</dbReference>
<keyword evidence="2" id="KW-0804">Transcription</keyword>
<dbReference type="Pfam" id="PF00505">
    <property type="entry name" value="HMG_box"/>
    <property type="match status" value="1"/>
</dbReference>
<feature type="compositionally biased region" description="Low complexity" evidence="4">
    <location>
        <begin position="173"/>
        <end position="185"/>
    </location>
</feature>
<feature type="compositionally biased region" description="Basic and acidic residues" evidence="4">
    <location>
        <begin position="148"/>
        <end position="164"/>
    </location>
</feature>
<feature type="DNA-binding region" description="HMG box" evidence="3">
    <location>
        <begin position="99"/>
        <end position="167"/>
    </location>
</feature>
<dbReference type="CDD" id="cd01389">
    <property type="entry name" value="HMG-box_ROX1-like"/>
    <property type="match status" value="1"/>
</dbReference>
<reference evidence="6" key="1">
    <citation type="submission" date="2020-01" db="EMBL/GenBank/DDBJ databases">
        <title>Genome Sequencing of Three Apophysomyces-Like Fungal Strains Confirms a Novel Fungal Genus in the Mucoromycota with divergent Burkholderia-like Endosymbiotic Bacteria.</title>
        <authorList>
            <person name="Stajich J.E."/>
            <person name="Macias A.M."/>
            <person name="Carter-House D."/>
            <person name="Lovett B."/>
            <person name="Kasson L.R."/>
            <person name="Berry K."/>
            <person name="Grigoriev I."/>
            <person name="Chang Y."/>
            <person name="Spatafora J."/>
            <person name="Kasson M.T."/>
        </authorList>
    </citation>
    <scope>NUCLEOTIDE SEQUENCE</scope>
    <source>
        <strain evidence="6">NRRL A-21654</strain>
    </source>
</reference>
<evidence type="ECO:0000256" key="4">
    <source>
        <dbReference type="SAM" id="MobiDB-lite"/>
    </source>
</evidence>
<dbReference type="InterPro" id="IPR009071">
    <property type="entry name" value="HMG_box_dom"/>
</dbReference>
<evidence type="ECO:0000259" key="5">
    <source>
        <dbReference type="PROSITE" id="PS50118"/>
    </source>
</evidence>
<dbReference type="EMBL" id="JABAYA010000126">
    <property type="protein sequence ID" value="KAF7724207.1"/>
    <property type="molecule type" value="Genomic_DNA"/>
</dbReference>
<dbReference type="PROSITE" id="PS50118">
    <property type="entry name" value="HMG_BOX_2"/>
    <property type="match status" value="1"/>
</dbReference>
<accession>A0A8H7ENB7</accession>
<dbReference type="InterPro" id="IPR036910">
    <property type="entry name" value="HMG_box_dom_sf"/>
</dbReference>
<dbReference type="AlphaFoldDB" id="A0A8H7ENB7"/>
<dbReference type="SUPFAM" id="SSF47095">
    <property type="entry name" value="HMG-box"/>
    <property type="match status" value="1"/>
</dbReference>
<name>A0A8H7ENB7_9FUNG</name>
<gene>
    <name evidence="6" type="ORF">EC973_001226</name>
</gene>
<dbReference type="Proteomes" id="UP000605846">
    <property type="component" value="Unassembled WGS sequence"/>
</dbReference>
<protein>
    <recommendedName>
        <fullName evidence="5">HMG box domain-containing protein</fullName>
    </recommendedName>
</protein>
<dbReference type="PANTHER" id="PTHR10270:SF161">
    <property type="entry name" value="SEX-DETERMINING REGION Y PROTEIN"/>
    <property type="match status" value="1"/>
</dbReference>
<feature type="domain" description="HMG box" evidence="5">
    <location>
        <begin position="99"/>
        <end position="167"/>
    </location>
</feature>
<evidence type="ECO:0000256" key="1">
    <source>
        <dbReference type="ARBA" id="ARBA00023125"/>
    </source>
</evidence>
<dbReference type="GO" id="GO:0005634">
    <property type="term" value="C:nucleus"/>
    <property type="evidence" value="ECO:0007669"/>
    <property type="project" value="UniProtKB-UniRule"/>
</dbReference>
<dbReference type="PANTHER" id="PTHR10270">
    <property type="entry name" value="SOX TRANSCRIPTION FACTOR"/>
    <property type="match status" value="1"/>
</dbReference>
<dbReference type="OrthoDB" id="6247875at2759"/>
<keyword evidence="1 3" id="KW-0238">DNA-binding</keyword>
<dbReference type="InterPro" id="IPR050140">
    <property type="entry name" value="SRY-related_HMG-box_TF-like"/>
</dbReference>
<keyword evidence="7" id="KW-1185">Reference proteome</keyword>
<evidence type="ECO:0000256" key="3">
    <source>
        <dbReference type="PROSITE-ProRule" id="PRU00267"/>
    </source>
</evidence>
<evidence type="ECO:0000256" key="2">
    <source>
        <dbReference type="ARBA" id="ARBA00023163"/>
    </source>
</evidence>
<feature type="region of interest" description="Disordered" evidence="4">
    <location>
        <begin position="148"/>
        <end position="213"/>
    </location>
</feature>
<dbReference type="GO" id="GO:0000978">
    <property type="term" value="F:RNA polymerase II cis-regulatory region sequence-specific DNA binding"/>
    <property type="evidence" value="ECO:0007669"/>
    <property type="project" value="TreeGrafter"/>
</dbReference>
<comment type="caution">
    <text evidence="6">The sequence shown here is derived from an EMBL/GenBank/DDBJ whole genome shotgun (WGS) entry which is preliminary data.</text>
</comment>
<dbReference type="Gene3D" id="1.10.30.10">
    <property type="entry name" value="High mobility group box domain"/>
    <property type="match status" value="1"/>
</dbReference>
<keyword evidence="3" id="KW-0539">Nucleus</keyword>
<dbReference type="GO" id="GO:0030154">
    <property type="term" value="P:cell differentiation"/>
    <property type="evidence" value="ECO:0007669"/>
    <property type="project" value="TreeGrafter"/>
</dbReference>
<sequence length="213" mass="23667">MAAASATAASAAIQRHPGSLVADTFLNCLRLPNASVSEDDSALTEDNKRDAAEALACASADTRDQKQASFARVSFMVHGTKKASLGLDTTMFLTKNAHIKRPRNAWIHFRCHYGQALKTQDPTLRAEEISKRASRRWARLTEKEKKPWHDLAEQEKQAHKEAFPEYRYCPKRANSSTTANPSSSSGVYRLGLSSEMDLTADGDTEKKARRRTK</sequence>
<proteinExistence type="predicted"/>
<dbReference type="SMART" id="SM00398">
    <property type="entry name" value="HMG"/>
    <property type="match status" value="1"/>
</dbReference>